<protein>
    <submittedName>
        <fullName evidence="2">DDE_3 domain-containing protein</fullName>
    </submittedName>
</protein>
<dbReference type="WBParaSite" id="RSKR_0000310200.1">
    <property type="protein sequence ID" value="RSKR_0000310200.1"/>
    <property type="gene ID" value="RSKR_0000310200"/>
</dbReference>
<evidence type="ECO:0000313" key="2">
    <source>
        <dbReference type="WBParaSite" id="RSKR_0000310200.1"/>
    </source>
</evidence>
<reference evidence="2" key="1">
    <citation type="submission" date="2016-11" db="UniProtKB">
        <authorList>
            <consortium name="WormBaseParasite"/>
        </authorList>
    </citation>
    <scope>IDENTIFICATION</scope>
    <source>
        <strain evidence="2">KR3021</strain>
    </source>
</reference>
<accession>A0AC35TPN4</accession>
<sequence>SPPGRKPNARLITKVTNILDKNPSTSVRTGSHALKTSKSNFHRIKSKVLKRRSFVKVTIPEINEKQAATGKKNIKKLYEKVNNRKMVIVMDDETYVPMDPKNVPGKEFYSATSRTAIPFNLRARTKKKYVGKFMIWQAIDEIGNITKPFVTDKSMNWEFYLHYLKKFLLPFIKKHQTDTPMLFWPDMATCHYQKDVKKFLKENKINFVDKIENAPCVPHLRPIEKFWALCKAEYKKEVSPSTSVKEMEKTWTKISKRVANKSGQALFDGLRGKLRLTAREGVYAVLSK</sequence>
<proteinExistence type="predicted"/>
<dbReference type="Proteomes" id="UP000095286">
    <property type="component" value="Unplaced"/>
</dbReference>
<organism evidence="1 2">
    <name type="scientific">Rhabditophanes sp. KR3021</name>
    <dbReference type="NCBI Taxonomy" id="114890"/>
    <lineage>
        <taxon>Eukaryota</taxon>
        <taxon>Metazoa</taxon>
        <taxon>Ecdysozoa</taxon>
        <taxon>Nematoda</taxon>
        <taxon>Chromadorea</taxon>
        <taxon>Rhabditida</taxon>
        <taxon>Tylenchina</taxon>
        <taxon>Panagrolaimomorpha</taxon>
        <taxon>Strongyloidoidea</taxon>
        <taxon>Alloionematidae</taxon>
        <taxon>Rhabditophanes</taxon>
    </lineage>
</organism>
<evidence type="ECO:0000313" key="1">
    <source>
        <dbReference type="Proteomes" id="UP000095286"/>
    </source>
</evidence>
<name>A0AC35TPN4_9BILA</name>